<sequence length="359" mass="39362">MKKSDTAVPPSPAWWYSWRDSTMQATVDCAVVTDNGLVTITLVTEDVTGEGPHDYSYVIEDHEKKVASIWWGTRLLNAYWSGVMTAAATNMTNISGSETYAISGNFSYTPKAREQDIYTNEFFGLYWSIGNSDSSVLDSNSNKSRKAYNSDWFGSPALTEGLHCAKILFSLLSLDLGNCQAPNLLLDGRGLQYAILAPDDHNRDPGQLLNGSGSSLGVDRYNEIPLPQAMGDSKGKVTLLESYKKIQDSKVMGPLSCKNATIVSQYLCSVPQQKNGGVMLFSILLANLVFLQAAWRILTWTADGLISKGNTEAMFCQGCQAKNGSYQSLQDFNTTRNGLEAAPGKTMVWSESRETISRE</sequence>
<evidence type="ECO:0000313" key="1">
    <source>
        <dbReference type="EMBL" id="KAI3546489.1"/>
    </source>
</evidence>
<name>A0A9P9XAY3_9PEZI</name>
<protein>
    <submittedName>
        <fullName evidence="1">Uncharacterized protein</fullName>
    </submittedName>
</protein>
<comment type="caution">
    <text evidence="1">The sequence shown here is derived from an EMBL/GenBank/DDBJ whole genome shotgun (WGS) entry which is preliminary data.</text>
</comment>
<dbReference type="Proteomes" id="UP001056436">
    <property type="component" value="Unassembled WGS sequence"/>
</dbReference>
<proteinExistence type="predicted"/>
<dbReference type="EMBL" id="SDAQ01000057">
    <property type="protein sequence ID" value="KAI3546489.1"/>
    <property type="molecule type" value="Genomic_DNA"/>
</dbReference>
<dbReference type="OrthoDB" id="3220769at2759"/>
<gene>
    <name evidence="1" type="ORF">CABS02_09031</name>
</gene>
<accession>A0A9P9XAY3</accession>
<dbReference type="AlphaFoldDB" id="A0A9P9XAY3"/>
<organism evidence="1 2">
    <name type="scientific">Colletotrichum abscissum</name>
    <dbReference type="NCBI Taxonomy" id="1671311"/>
    <lineage>
        <taxon>Eukaryota</taxon>
        <taxon>Fungi</taxon>
        <taxon>Dikarya</taxon>
        <taxon>Ascomycota</taxon>
        <taxon>Pezizomycotina</taxon>
        <taxon>Sordariomycetes</taxon>
        <taxon>Hypocreomycetidae</taxon>
        <taxon>Glomerellales</taxon>
        <taxon>Glomerellaceae</taxon>
        <taxon>Colletotrichum</taxon>
        <taxon>Colletotrichum acutatum species complex</taxon>
    </lineage>
</organism>
<reference evidence="1" key="1">
    <citation type="submission" date="2019-01" db="EMBL/GenBank/DDBJ databases">
        <title>Colletotrichum abscissum LGMF1257.</title>
        <authorList>
            <person name="Baroncelli R."/>
        </authorList>
    </citation>
    <scope>NUCLEOTIDE SEQUENCE</scope>
    <source>
        <strain evidence="1">Ca142</strain>
    </source>
</reference>
<evidence type="ECO:0000313" key="2">
    <source>
        <dbReference type="Proteomes" id="UP001056436"/>
    </source>
</evidence>
<keyword evidence="2" id="KW-1185">Reference proteome</keyword>